<dbReference type="PANTHER" id="PTHR24221:SF654">
    <property type="entry name" value="ATP-BINDING CASSETTE SUB-FAMILY B MEMBER 6"/>
    <property type="match status" value="1"/>
</dbReference>
<evidence type="ECO:0000259" key="10">
    <source>
        <dbReference type="PROSITE" id="PS50929"/>
    </source>
</evidence>
<accession>A0ABR9JXM0</accession>
<feature type="domain" description="ABC transporter" evidence="9">
    <location>
        <begin position="354"/>
        <end position="616"/>
    </location>
</feature>
<keyword evidence="6 8" id="KW-0472">Membrane</keyword>
<feature type="compositionally biased region" description="Acidic residues" evidence="7">
    <location>
        <begin position="633"/>
        <end position="645"/>
    </location>
</feature>
<keyword evidence="5 8" id="KW-1133">Transmembrane helix</keyword>
<evidence type="ECO:0000313" key="11">
    <source>
        <dbReference type="EMBL" id="MBE1535331.1"/>
    </source>
</evidence>
<evidence type="ECO:0000256" key="5">
    <source>
        <dbReference type="ARBA" id="ARBA00022989"/>
    </source>
</evidence>
<feature type="transmembrane region" description="Helical" evidence="8">
    <location>
        <begin position="263"/>
        <end position="283"/>
    </location>
</feature>
<dbReference type="InterPro" id="IPR011527">
    <property type="entry name" value="ABC1_TM_dom"/>
</dbReference>
<evidence type="ECO:0000256" key="2">
    <source>
        <dbReference type="ARBA" id="ARBA00022692"/>
    </source>
</evidence>
<evidence type="ECO:0000256" key="3">
    <source>
        <dbReference type="ARBA" id="ARBA00022741"/>
    </source>
</evidence>
<feature type="transmembrane region" description="Helical" evidence="8">
    <location>
        <begin position="175"/>
        <end position="194"/>
    </location>
</feature>
<feature type="compositionally biased region" description="Basic and acidic residues" evidence="7">
    <location>
        <begin position="618"/>
        <end position="632"/>
    </location>
</feature>
<dbReference type="Proteomes" id="UP000627838">
    <property type="component" value="Unassembled WGS sequence"/>
</dbReference>
<reference evidence="11 12" key="1">
    <citation type="submission" date="2020-10" db="EMBL/GenBank/DDBJ databases">
        <title>Sequencing the genomes of 1000 actinobacteria strains.</title>
        <authorList>
            <person name="Klenk H.-P."/>
        </authorList>
    </citation>
    <scope>NUCLEOTIDE SEQUENCE [LARGE SCALE GENOMIC DNA]</scope>
    <source>
        <strain evidence="11 12">DSM 46744</strain>
    </source>
</reference>
<dbReference type="PROSITE" id="PS00211">
    <property type="entry name" value="ABC_TRANSPORTER_1"/>
    <property type="match status" value="1"/>
</dbReference>
<dbReference type="EMBL" id="JADBDZ010000001">
    <property type="protein sequence ID" value="MBE1535331.1"/>
    <property type="molecule type" value="Genomic_DNA"/>
</dbReference>
<dbReference type="Pfam" id="PF00005">
    <property type="entry name" value="ABC_tran"/>
    <property type="match status" value="1"/>
</dbReference>
<protein>
    <submittedName>
        <fullName evidence="11">ABC-type multidrug transport system fused ATPase/permease subunit</fullName>
    </submittedName>
</protein>
<feature type="region of interest" description="Disordered" evidence="7">
    <location>
        <begin position="618"/>
        <end position="645"/>
    </location>
</feature>
<dbReference type="Gene3D" id="3.40.50.300">
    <property type="entry name" value="P-loop containing nucleotide triphosphate hydrolases"/>
    <property type="match status" value="1"/>
</dbReference>
<name>A0ABR9JXM0_9ACTN</name>
<keyword evidence="12" id="KW-1185">Reference proteome</keyword>
<dbReference type="InterPro" id="IPR003593">
    <property type="entry name" value="AAA+_ATPase"/>
</dbReference>
<evidence type="ECO:0000256" key="4">
    <source>
        <dbReference type="ARBA" id="ARBA00022840"/>
    </source>
</evidence>
<dbReference type="PROSITE" id="PS50929">
    <property type="entry name" value="ABC_TM1F"/>
    <property type="match status" value="1"/>
</dbReference>
<evidence type="ECO:0000256" key="7">
    <source>
        <dbReference type="SAM" id="MobiDB-lite"/>
    </source>
</evidence>
<dbReference type="InterPro" id="IPR003439">
    <property type="entry name" value="ABC_transporter-like_ATP-bd"/>
</dbReference>
<dbReference type="InterPro" id="IPR039421">
    <property type="entry name" value="Type_1_exporter"/>
</dbReference>
<dbReference type="SUPFAM" id="SSF52540">
    <property type="entry name" value="P-loop containing nucleoside triphosphate hydrolases"/>
    <property type="match status" value="1"/>
</dbReference>
<evidence type="ECO:0000256" key="8">
    <source>
        <dbReference type="SAM" id="Phobius"/>
    </source>
</evidence>
<feature type="transmembrane region" description="Helical" evidence="8">
    <location>
        <begin position="69"/>
        <end position="87"/>
    </location>
</feature>
<keyword evidence="3" id="KW-0547">Nucleotide-binding</keyword>
<dbReference type="SUPFAM" id="SSF90123">
    <property type="entry name" value="ABC transporter transmembrane region"/>
    <property type="match status" value="1"/>
</dbReference>
<gene>
    <name evidence="11" type="ORF">H4W34_005164</name>
</gene>
<dbReference type="SMART" id="SM00382">
    <property type="entry name" value="AAA"/>
    <property type="match status" value="1"/>
</dbReference>
<organism evidence="11 12">
    <name type="scientific">Actinomadura algeriensis</name>
    <dbReference type="NCBI Taxonomy" id="1679523"/>
    <lineage>
        <taxon>Bacteria</taxon>
        <taxon>Bacillati</taxon>
        <taxon>Actinomycetota</taxon>
        <taxon>Actinomycetes</taxon>
        <taxon>Streptosporangiales</taxon>
        <taxon>Thermomonosporaceae</taxon>
        <taxon>Actinomadura</taxon>
    </lineage>
</organism>
<dbReference type="Gene3D" id="1.20.1560.10">
    <property type="entry name" value="ABC transporter type 1, transmembrane domain"/>
    <property type="match status" value="1"/>
</dbReference>
<evidence type="ECO:0000256" key="1">
    <source>
        <dbReference type="ARBA" id="ARBA00004651"/>
    </source>
</evidence>
<proteinExistence type="predicted"/>
<comment type="subcellular location">
    <subcellularLocation>
        <location evidence="1">Cell membrane</location>
        <topology evidence="1">Multi-pass membrane protein</topology>
    </subcellularLocation>
</comment>
<dbReference type="Pfam" id="PF00664">
    <property type="entry name" value="ABC_membrane"/>
    <property type="match status" value="1"/>
</dbReference>
<dbReference type="InterPro" id="IPR036640">
    <property type="entry name" value="ABC1_TM_sf"/>
</dbReference>
<keyword evidence="2 8" id="KW-0812">Transmembrane</keyword>
<comment type="caution">
    <text evidence="11">The sequence shown here is derived from an EMBL/GenBank/DDBJ whole genome shotgun (WGS) entry which is preliminary data.</text>
</comment>
<dbReference type="PROSITE" id="PS50893">
    <property type="entry name" value="ABC_TRANSPORTER_2"/>
    <property type="match status" value="1"/>
</dbReference>
<keyword evidence="4" id="KW-0067">ATP-binding</keyword>
<feature type="transmembrane region" description="Helical" evidence="8">
    <location>
        <begin position="145"/>
        <end position="169"/>
    </location>
</feature>
<evidence type="ECO:0000256" key="6">
    <source>
        <dbReference type="ARBA" id="ARBA00023136"/>
    </source>
</evidence>
<dbReference type="InterPro" id="IPR017871">
    <property type="entry name" value="ABC_transporter-like_CS"/>
</dbReference>
<evidence type="ECO:0000259" key="9">
    <source>
        <dbReference type="PROSITE" id="PS50893"/>
    </source>
</evidence>
<feature type="domain" description="ABC transmembrane type-1" evidence="10">
    <location>
        <begin position="32"/>
        <end position="319"/>
    </location>
</feature>
<sequence>MSPASRRVSPSVLREGMGVLWVAVRAEPRVFALSVLASGLYAAMTVATAQVLGMVTEDVVLPAFEDGRAAAGALAAGAAAIVGVAALKALGVAGRRFYAGLMQYRMQAKYRREVTRQYLRLPLAWHHRHPTGQLLSNANADVEAAWAPIAPLPMAVGVVFMLLISAVSILLTDVAVAAVGFLIFPAIALVNVVYQRRLAPVATHAQRLRAEVSEVAHESFEGGLVVKTLGREDAETLRFAAATNRLRDANIAVGRLRGLFDPVLEALPNLGVLAVLLIGSLRLQANAMTAGDLVQVAYLFTLLSWPIRALGWVLAEVPRSVVGWERVRGVLDATGSLPYGEAAPGGDGGRAAAMEVRGVRFAYETDEHADLSGEGNGDGAGGGPRHILHDVSFSVEPGRTVALVGPTGSGKSTLTSLLVRLVDPADGSVLLDGVDLRDVRRGGVAETVSLVPQQTFLFDDTVRGNVTLGMDAPDDRVWEALRLAQADGFTAALPDGLDTRVGERGATLSGGQRQRLVLARALIRRPRLLVMDDATSAVDPQVEARILRNLRERAAEGGDGDDGGGGGSTVVVVAYRKATIALADEVVYLDHGRVTGRGTHAELLETSEGYRDLVNAYERTERDETERERAELEDTAVEGGEEALR</sequence>
<dbReference type="InterPro" id="IPR027417">
    <property type="entry name" value="P-loop_NTPase"/>
</dbReference>
<evidence type="ECO:0000313" key="12">
    <source>
        <dbReference type="Proteomes" id="UP000627838"/>
    </source>
</evidence>
<dbReference type="PANTHER" id="PTHR24221">
    <property type="entry name" value="ATP-BINDING CASSETTE SUB-FAMILY B"/>
    <property type="match status" value="1"/>
</dbReference>
<feature type="transmembrane region" description="Helical" evidence="8">
    <location>
        <begin position="30"/>
        <end position="49"/>
    </location>
</feature>